<accession>A0A6M0REX8</accession>
<dbReference type="EMBL" id="QXHD01000003">
    <property type="protein sequence ID" value="NEZ54766.1"/>
    <property type="molecule type" value="Genomic_DNA"/>
</dbReference>
<dbReference type="InterPro" id="IPR044217">
    <property type="entry name" value="CLPT1/2"/>
</dbReference>
<dbReference type="AlphaFoldDB" id="A0A6M0REX8"/>
<keyword evidence="1" id="KW-0677">Repeat</keyword>
<protein>
    <recommendedName>
        <fullName evidence="2">Clp R domain-containing protein</fullName>
    </recommendedName>
</protein>
<keyword evidence="4" id="KW-1185">Reference proteome</keyword>
<gene>
    <name evidence="3" type="ORF">DXZ20_03465</name>
</gene>
<comment type="caution">
    <text evidence="3">The sequence shown here is derived from an EMBL/GenBank/DDBJ whole genome shotgun (WGS) entry which is preliminary data.</text>
</comment>
<organism evidence="3 4">
    <name type="scientific">Adonisia turfae CCMR0081</name>
    <dbReference type="NCBI Taxonomy" id="2292702"/>
    <lineage>
        <taxon>Bacteria</taxon>
        <taxon>Bacillati</taxon>
        <taxon>Cyanobacteriota</taxon>
        <taxon>Adonisia</taxon>
        <taxon>Adonisia turfae</taxon>
    </lineage>
</organism>
<dbReference type="SUPFAM" id="SSF81923">
    <property type="entry name" value="Double Clp-N motif"/>
    <property type="match status" value="1"/>
</dbReference>
<dbReference type="PANTHER" id="PTHR47016">
    <property type="entry name" value="ATP-DEPENDENT CLP PROTEASE ATP-BINDING SUBUNIT CLPT1, CHLOROPLASTIC"/>
    <property type="match status" value="1"/>
</dbReference>
<dbReference type="Gene3D" id="1.10.1780.10">
    <property type="entry name" value="Clp, N-terminal domain"/>
    <property type="match status" value="1"/>
</dbReference>
<evidence type="ECO:0000256" key="1">
    <source>
        <dbReference type="PROSITE-ProRule" id="PRU01251"/>
    </source>
</evidence>
<evidence type="ECO:0000259" key="2">
    <source>
        <dbReference type="PROSITE" id="PS51903"/>
    </source>
</evidence>
<feature type="domain" description="Clp R" evidence="2">
    <location>
        <begin position="2"/>
        <end position="145"/>
    </location>
</feature>
<dbReference type="RefSeq" id="WP_163696419.1">
    <property type="nucleotide sequence ID" value="NZ_QXHD01000003.1"/>
</dbReference>
<reference evidence="3 4" key="1">
    <citation type="journal article" date="2020" name="Microb. Ecol.">
        <title>Ecogenomics of the Marine Benthic Filamentous Cyanobacterium Adonisia.</title>
        <authorList>
            <person name="Walter J.M."/>
            <person name="Coutinho F.H."/>
            <person name="Leomil L."/>
            <person name="Hargreaves P.I."/>
            <person name="Campeao M.E."/>
            <person name="Vieira V.V."/>
            <person name="Silva B.S."/>
            <person name="Fistarol G.O."/>
            <person name="Salomon P.S."/>
            <person name="Sawabe T."/>
            <person name="Mino S."/>
            <person name="Hosokawa M."/>
            <person name="Miyashita H."/>
            <person name="Maruyama F."/>
            <person name="van Verk M.C."/>
            <person name="Dutilh B.E."/>
            <person name="Thompson C.C."/>
            <person name="Thompson F.L."/>
        </authorList>
    </citation>
    <scope>NUCLEOTIDE SEQUENCE [LARGE SCALE GENOMIC DNA]</scope>
    <source>
        <strain evidence="3 4">CCMR0081</strain>
    </source>
</reference>
<dbReference type="InterPro" id="IPR036628">
    <property type="entry name" value="Clp_N_dom_sf"/>
</dbReference>
<dbReference type="Pfam" id="PF02861">
    <property type="entry name" value="Clp_N"/>
    <property type="match status" value="1"/>
</dbReference>
<dbReference type="PROSITE" id="PS51903">
    <property type="entry name" value="CLP_R"/>
    <property type="match status" value="1"/>
</dbReference>
<name>A0A6M0REX8_9CYAN</name>
<proteinExistence type="predicted"/>
<sequence>MFERFTEKSRAIIVQAQDEARRMGHNFVGTEQILLGMLADGDNAAANVLSERAITLEDARQEVEQIIGLGTGFIDTQIPFTPRAKRVLEIGLEEAKKLGDEHIEPNHLLLGIILEDGGVAAVVVKKLANSSDNLIESIYRKLSGPD</sequence>
<evidence type="ECO:0000313" key="3">
    <source>
        <dbReference type="EMBL" id="NEZ54766.1"/>
    </source>
</evidence>
<dbReference type="PANTHER" id="PTHR47016:SF5">
    <property type="entry name" value="CLP DOMAIN SUPERFAMILY PROTEIN"/>
    <property type="match status" value="1"/>
</dbReference>
<dbReference type="InterPro" id="IPR004176">
    <property type="entry name" value="Clp_R_N"/>
</dbReference>
<dbReference type="Proteomes" id="UP000481033">
    <property type="component" value="Unassembled WGS sequence"/>
</dbReference>
<evidence type="ECO:0000313" key="4">
    <source>
        <dbReference type="Proteomes" id="UP000481033"/>
    </source>
</evidence>